<dbReference type="AlphaFoldDB" id="A0A8J3GSP2"/>
<dbReference type="EMBL" id="BNAI01000008">
    <property type="protein sequence ID" value="GHF24273.1"/>
    <property type="molecule type" value="Genomic_DNA"/>
</dbReference>
<evidence type="ECO:0000256" key="1">
    <source>
        <dbReference type="SAM" id="Phobius"/>
    </source>
</evidence>
<accession>A0A8J3GSP2</accession>
<keyword evidence="1" id="KW-1133">Transmembrane helix</keyword>
<keyword evidence="1" id="KW-0472">Membrane</keyword>
<proteinExistence type="predicted"/>
<gene>
    <name evidence="2" type="ORF">GCM10011600_26620</name>
</gene>
<sequence length="263" mass="28195">MNPESSDRDEVLRRLLVATVDAGSAPRRRRWQLPVASIGAFALAGALTGGALATTRELSDYGAVVEVDVPAFVFDDAEVLGSPVVFTGRDDAIIDIGSRPDGATALGIALYCLEPGSYEVRFDGTFTMGTECTSTSSGPDSGGGGYQPFEGDGPHQVSVISNSGRYVVWVGWVDRPADPEPSAEYRAAIADGVVTREEYVAGFERYVACLSDVGVELINVDTSTDIFDFSIPGAAVDSGLEHRCYRSEFYEIDMLWQVSREPN</sequence>
<name>A0A8J3GSP2_9MICO</name>
<organism evidence="2 3">
    <name type="scientific">Pseudolysinimonas yzui</name>
    <dbReference type="NCBI Taxonomy" id="2708254"/>
    <lineage>
        <taxon>Bacteria</taxon>
        <taxon>Bacillati</taxon>
        <taxon>Actinomycetota</taxon>
        <taxon>Actinomycetes</taxon>
        <taxon>Micrococcales</taxon>
        <taxon>Microbacteriaceae</taxon>
        <taxon>Pseudolysinimonas</taxon>
    </lineage>
</organism>
<dbReference type="RefSeq" id="WP_191284030.1">
    <property type="nucleotide sequence ID" value="NZ_BNAI01000008.1"/>
</dbReference>
<keyword evidence="1" id="KW-0812">Transmembrane</keyword>
<feature type="transmembrane region" description="Helical" evidence="1">
    <location>
        <begin position="33"/>
        <end position="53"/>
    </location>
</feature>
<evidence type="ECO:0000313" key="2">
    <source>
        <dbReference type="EMBL" id="GHF24273.1"/>
    </source>
</evidence>
<evidence type="ECO:0000313" key="3">
    <source>
        <dbReference type="Proteomes" id="UP000617531"/>
    </source>
</evidence>
<reference evidence="2" key="2">
    <citation type="submission" date="2020-09" db="EMBL/GenBank/DDBJ databases">
        <authorList>
            <person name="Sun Q."/>
            <person name="Zhou Y."/>
        </authorList>
    </citation>
    <scope>NUCLEOTIDE SEQUENCE</scope>
    <source>
        <strain evidence="2">CGMCC 1.16548</strain>
    </source>
</reference>
<dbReference type="Proteomes" id="UP000617531">
    <property type="component" value="Unassembled WGS sequence"/>
</dbReference>
<keyword evidence="3" id="KW-1185">Reference proteome</keyword>
<protein>
    <submittedName>
        <fullName evidence="2">Uncharacterized protein</fullName>
    </submittedName>
</protein>
<comment type="caution">
    <text evidence="2">The sequence shown here is derived from an EMBL/GenBank/DDBJ whole genome shotgun (WGS) entry which is preliminary data.</text>
</comment>
<reference evidence="2" key="1">
    <citation type="journal article" date="2014" name="Int. J. Syst. Evol. Microbiol.">
        <title>Complete genome sequence of Corynebacterium casei LMG S-19264T (=DSM 44701T), isolated from a smear-ripened cheese.</title>
        <authorList>
            <consortium name="US DOE Joint Genome Institute (JGI-PGF)"/>
            <person name="Walter F."/>
            <person name="Albersmeier A."/>
            <person name="Kalinowski J."/>
            <person name="Ruckert C."/>
        </authorList>
    </citation>
    <scope>NUCLEOTIDE SEQUENCE</scope>
    <source>
        <strain evidence="2">CGMCC 1.16548</strain>
    </source>
</reference>